<dbReference type="RefSeq" id="WP_006949195.1">
    <property type="nucleotide sequence ID" value="NZ_BAJI01000048.1"/>
</dbReference>
<dbReference type="Gene3D" id="3.30.420.10">
    <property type="entry name" value="Ribonuclease H-like superfamily/Ribonuclease H"/>
    <property type="match status" value="1"/>
</dbReference>
<dbReference type="OrthoDB" id="501284at2"/>
<dbReference type="Pfam" id="PF00665">
    <property type="entry name" value="rve"/>
    <property type="match status" value="1"/>
</dbReference>
<sequence>MQLQQGITNGGFSIPQASDGYKHRLLLAGTRNTALYMPRYAGDISSEKAVGYASLHAVLAEAASIYNAGMVNVYSNVLSPLHEAFNAIYPNKYSYHRFARYMREAQTGDIFNIVVDRRGGNNRKISPMCKNWLFDLMRSGKKYGTPYMHKVICECCDQYGYEKPSLSWVKKNYYTLIPIVYKERYGADEFNYQQLPYAGIIPAEKRNEQWQIDGWRLPFYMDGWRTLTLFTVLDAYSRKIVGYWVAETENTETILRGLENAVQNTGVLPCEIVSDNHSFNQTKEADNFKELIASKGCTWTVTSNPRYKSLIERSFNTFGTCFCKDKRGYVGEGIRSRRKNARTTQEELDKYTHAGKFYSMDELKSLAAVLVEEYNNTGVNGHQAPTVLYDAAEQNALPQGEADKIQLFIRRTETTVRRGQIDIARGGKTYEYQLNAKNYSVLNNQKVAVRYSDYSMLYVYNLKTDEFICTVSQKEYAHGAKANQTQKDIDILNRQKGRIEGIKKIHREQAEQIKRAAYAIDPYAAEAMNARTTPKTVLEMMRQNGKAQLEADRLGVDVGALTCIKAQSEIVPIDLTRKDLKQKERERKPFTKEFTGLEKITS</sequence>
<dbReference type="BioCyc" id="PMAR862515-HMP:GMOO-1199-MONOMER"/>
<protein>
    <submittedName>
        <fullName evidence="2">Integrase core domain protein</fullName>
    </submittedName>
</protein>
<organism evidence="2 3">
    <name type="scientific">Hoylesella marshii DSM 16973 = JCM 13450</name>
    <dbReference type="NCBI Taxonomy" id="862515"/>
    <lineage>
        <taxon>Bacteria</taxon>
        <taxon>Pseudomonadati</taxon>
        <taxon>Bacteroidota</taxon>
        <taxon>Bacteroidia</taxon>
        <taxon>Bacteroidales</taxon>
        <taxon>Prevotellaceae</taxon>
        <taxon>Hoylesella</taxon>
    </lineage>
</organism>
<feature type="domain" description="Integrase catalytic" evidence="1">
    <location>
        <begin position="198"/>
        <end position="318"/>
    </location>
</feature>
<dbReference type="AlphaFoldDB" id="E0NSM9"/>
<dbReference type="PANTHER" id="PTHR35004">
    <property type="entry name" value="TRANSPOSASE RV3428C-RELATED"/>
    <property type="match status" value="1"/>
</dbReference>
<reference evidence="2" key="1">
    <citation type="submission" date="2010-07" db="EMBL/GenBank/DDBJ databases">
        <authorList>
            <person name="Muzny D."/>
            <person name="Qin X."/>
            <person name="Deng J."/>
            <person name="Jiang H."/>
            <person name="Liu Y."/>
            <person name="Qu J."/>
            <person name="Song X.-Z."/>
            <person name="Zhang L."/>
            <person name="Thornton R."/>
            <person name="Coyle M."/>
            <person name="Francisco L."/>
            <person name="Jackson L."/>
            <person name="Javaid M."/>
            <person name="Korchina V."/>
            <person name="Kovar C."/>
            <person name="Mata R."/>
            <person name="Mathew T."/>
            <person name="Ngo R."/>
            <person name="Nguyen L."/>
            <person name="Nguyen N."/>
            <person name="Okwuonu G."/>
            <person name="Ongeri F."/>
            <person name="Pham C."/>
            <person name="Simmons D."/>
            <person name="Wilczek-Boney K."/>
            <person name="Hale W."/>
            <person name="Jakkamsetti A."/>
            <person name="Pham P."/>
            <person name="Ruth R."/>
            <person name="San Lucas F."/>
            <person name="Warren J."/>
            <person name="Zhang J."/>
            <person name="Zhao Z."/>
            <person name="Zhou C."/>
            <person name="Zhu D."/>
            <person name="Lee S."/>
            <person name="Bess C."/>
            <person name="Blankenburg K."/>
            <person name="Forbes L."/>
            <person name="Fu Q."/>
            <person name="Gubbala S."/>
            <person name="Hirani K."/>
            <person name="Jayaseelan J.C."/>
            <person name="Lara F."/>
            <person name="Munidasa M."/>
            <person name="Palculict T."/>
            <person name="Patil S."/>
            <person name="Pu L.-L."/>
            <person name="Saada N."/>
            <person name="Tang L."/>
            <person name="Weissenberger G."/>
            <person name="Zhu Y."/>
            <person name="Hemphill L."/>
            <person name="Shang Y."/>
            <person name="Youmans B."/>
            <person name="Ayvaz T."/>
            <person name="Ross M."/>
            <person name="Santibanez J."/>
            <person name="Aqrawi P."/>
            <person name="Gross S."/>
            <person name="Joshi V."/>
            <person name="Fowler G."/>
            <person name="Nazareth L."/>
            <person name="Reid J."/>
            <person name="Worley K."/>
            <person name="Petrosino J."/>
            <person name="Highlander S."/>
            <person name="Gibbs R."/>
        </authorList>
    </citation>
    <scope>NUCLEOTIDE SEQUENCE [LARGE SCALE GENOMIC DNA]</scope>
    <source>
        <strain evidence="2">DSM 16973</strain>
    </source>
</reference>
<dbReference type="InterPro" id="IPR036397">
    <property type="entry name" value="RNaseH_sf"/>
</dbReference>
<dbReference type="GO" id="GO:0015074">
    <property type="term" value="P:DNA integration"/>
    <property type="evidence" value="ECO:0007669"/>
    <property type="project" value="InterPro"/>
</dbReference>
<dbReference type="Proteomes" id="UP000004394">
    <property type="component" value="Unassembled WGS sequence"/>
</dbReference>
<dbReference type="PROSITE" id="PS50994">
    <property type="entry name" value="INTEGRASE"/>
    <property type="match status" value="1"/>
</dbReference>
<proteinExistence type="predicted"/>
<dbReference type="EMBL" id="AEEI01000040">
    <property type="protein sequence ID" value="EFM01872.1"/>
    <property type="molecule type" value="Genomic_DNA"/>
</dbReference>
<dbReference type="HOGENOM" id="CLU_453320_0_0_10"/>
<name>E0NSM9_9BACT</name>
<dbReference type="STRING" id="862515.HMPREF0658_1180"/>
<dbReference type="InterPro" id="IPR012337">
    <property type="entry name" value="RNaseH-like_sf"/>
</dbReference>
<dbReference type="SUPFAM" id="SSF53098">
    <property type="entry name" value="Ribonuclease H-like"/>
    <property type="match status" value="1"/>
</dbReference>
<dbReference type="GO" id="GO:0003676">
    <property type="term" value="F:nucleic acid binding"/>
    <property type="evidence" value="ECO:0007669"/>
    <property type="project" value="InterPro"/>
</dbReference>
<evidence type="ECO:0000313" key="3">
    <source>
        <dbReference type="Proteomes" id="UP000004394"/>
    </source>
</evidence>
<keyword evidence="3" id="KW-1185">Reference proteome</keyword>
<dbReference type="InterPro" id="IPR001584">
    <property type="entry name" value="Integrase_cat-core"/>
</dbReference>
<accession>E0NSM9</accession>
<dbReference type="eggNOG" id="COG2801">
    <property type="taxonomic scope" value="Bacteria"/>
</dbReference>
<evidence type="ECO:0000313" key="2">
    <source>
        <dbReference type="EMBL" id="EFM01872.1"/>
    </source>
</evidence>
<evidence type="ECO:0000259" key="1">
    <source>
        <dbReference type="PROSITE" id="PS50994"/>
    </source>
</evidence>
<gene>
    <name evidence="2" type="ORF">HMPREF0658_1180</name>
</gene>
<comment type="caution">
    <text evidence="2">The sequence shown here is derived from an EMBL/GenBank/DDBJ whole genome shotgun (WGS) entry which is preliminary data.</text>
</comment>